<evidence type="ECO:0000256" key="9">
    <source>
        <dbReference type="ARBA" id="ARBA00025475"/>
    </source>
</evidence>
<evidence type="ECO:0000313" key="21">
    <source>
        <dbReference type="Proteomes" id="UP000061362"/>
    </source>
</evidence>
<dbReference type="InterPro" id="IPR050064">
    <property type="entry name" value="IGPS_HisA/HisF"/>
</dbReference>
<dbReference type="NCBIfam" id="TIGR00735">
    <property type="entry name" value="hisF"/>
    <property type="match status" value="1"/>
</dbReference>
<dbReference type="GO" id="GO:0000107">
    <property type="term" value="F:imidazoleglycerol-phosphate synthase activity"/>
    <property type="evidence" value="ECO:0007669"/>
    <property type="project" value="UniProtKB-UniRule"/>
</dbReference>
<dbReference type="CDD" id="cd04731">
    <property type="entry name" value="HisF"/>
    <property type="match status" value="1"/>
</dbReference>
<evidence type="ECO:0000256" key="5">
    <source>
        <dbReference type="ARBA" id="ARBA00022490"/>
    </source>
</evidence>
<dbReference type="EMBL" id="CP008822">
    <property type="protein sequence ID" value="AIM28070.1"/>
    <property type="molecule type" value="Genomic_DNA"/>
</dbReference>
<evidence type="ECO:0000256" key="1">
    <source>
        <dbReference type="ARBA" id="ARBA00004496"/>
    </source>
</evidence>
<dbReference type="Proteomes" id="UP000062475">
    <property type="component" value="Chromosome"/>
</dbReference>
<organism evidence="13 19">
    <name type="scientific">Metallosphaera sedula</name>
    <dbReference type="NCBI Taxonomy" id="43687"/>
    <lineage>
        <taxon>Archaea</taxon>
        <taxon>Thermoproteota</taxon>
        <taxon>Thermoprotei</taxon>
        <taxon>Sulfolobales</taxon>
        <taxon>Sulfolobaceae</taxon>
        <taxon>Metallosphaera</taxon>
    </lineage>
</organism>
<feature type="active site" evidence="11">
    <location>
        <position position="11"/>
    </location>
</feature>
<dbReference type="Gene3D" id="3.20.20.70">
    <property type="entry name" value="Aldolase class I"/>
    <property type="match status" value="1"/>
</dbReference>
<dbReference type="PANTHER" id="PTHR21235:SF2">
    <property type="entry name" value="IMIDAZOLE GLYCEROL PHOSPHATE SYNTHASE HISHF"/>
    <property type="match status" value="1"/>
</dbReference>
<accession>A0A088E9U5</accession>
<keyword evidence="7 11" id="KW-0368">Histidine biosynthesis</keyword>
<evidence type="ECO:0000256" key="7">
    <source>
        <dbReference type="ARBA" id="ARBA00023102"/>
    </source>
</evidence>
<dbReference type="EC" id="4.3.2.10" evidence="11"/>
<evidence type="ECO:0000256" key="11">
    <source>
        <dbReference type="HAMAP-Rule" id="MF_01013"/>
    </source>
</evidence>
<evidence type="ECO:0000256" key="12">
    <source>
        <dbReference type="RuleBase" id="RU003657"/>
    </source>
</evidence>
<dbReference type="EMBL" id="CP012172">
    <property type="protein sequence ID" value="AKV74898.1"/>
    <property type="molecule type" value="Genomic_DNA"/>
</dbReference>
<dbReference type="GeneID" id="91756478"/>
<dbReference type="OrthoDB" id="6261at2157"/>
<dbReference type="InterPro" id="IPR006062">
    <property type="entry name" value="His_biosynth"/>
</dbReference>
<evidence type="ECO:0000256" key="6">
    <source>
        <dbReference type="ARBA" id="ARBA00022605"/>
    </source>
</evidence>
<dbReference type="Proteomes" id="UP000056255">
    <property type="component" value="Chromosome"/>
</dbReference>
<evidence type="ECO:0000256" key="4">
    <source>
        <dbReference type="ARBA" id="ARBA00011152"/>
    </source>
</evidence>
<evidence type="ECO:0000256" key="2">
    <source>
        <dbReference type="ARBA" id="ARBA00005091"/>
    </source>
</evidence>
<comment type="similarity">
    <text evidence="3 11 12">Belongs to the HisA/HisF family.</text>
</comment>
<evidence type="ECO:0000313" key="16">
    <source>
        <dbReference type="EMBL" id="AKV79386.1"/>
    </source>
</evidence>
<evidence type="ECO:0000313" key="22">
    <source>
        <dbReference type="Proteomes" id="UP000062398"/>
    </source>
</evidence>
<comment type="subcellular location">
    <subcellularLocation>
        <location evidence="1 11">Cytoplasm</location>
    </subcellularLocation>
</comment>
<reference evidence="13 19" key="1">
    <citation type="journal article" date="2014" name="J. Bacteriol.">
        <title>Role of an Archaeal PitA Transporter in the Copper and Arsenic Resistance of Metallosphaera sedula, an Extreme Thermoacidophile.</title>
        <authorList>
            <person name="McCarthy S."/>
            <person name="Ai C."/>
            <person name="Wheaton G."/>
            <person name="Tevatia R."/>
            <person name="Eckrich V."/>
            <person name="Kelly R."/>
            <person name="Blum P."/>
        </authorList>
    </citation>
    <scope>NUCLEOTIDE SEQUENCE [LARGE SCALE GENOMIC DNA]</scope>
    <source>
        <strain evidence="13 19">CuR1</strain>
    </source>
</reference>
<dbReference type="UniPathway" id="UPA00031">
    <property type="reaction ID" value="UER00010"/>
</dbReference>
<evidence type="ECO:0000313" key="15">
    <source>
        <dbReference type="EMBL" id="AKV77136.1"/>
    </source>
</evidence>
<evidence type="ECO:0000256" key="3">
    <source>
        <dbReference type="ARBA" id="ARBA00009667"/>
    </source>
</evidence>
<dbReference type="InterPro" id="IPR004651">
    <property type="entry name" value="HisF"/>
</dbReference>
<dbReference type="Proteomes" id="UP000029084">
    <property type="component" value="Chromosome"/>
</dbReference>
<dbReference type="PANTHER" id="PTHR21235">
    <property type="entry name" value="IMIDAZOLE GLYCEROL PHOSPHATE SYNTHASE SUBUNIT HISF/H IGP SYNTHASE SUBUNIT HISF/H"/>
    <property type="match status" value="1"/>
</dbReference>
<evidence type="ECO:0000313" key="18">
    <source>
        <dbReference type="EMBL" id="AKV83863.1"/>
    </source>
</evidence>
<dbReference type="OMA" id="WEVYIHG"/>
<evidence type="ECO:0000313" key="14">
    <source>
        <dbReference type="EMBL" id="AKV74898.1"/>
    </source>
</evidence>
<dbReference type="Proteomes" id="UP000068832">
    <property type="component" value="Chromosome"/>
</dbReference>
<keyword evidence="6 11" id="KW-0028">Amino-acid biosynthesis</keyword>
<comment type="catalytic activity">
    <reaction evidence="10 11">
        <text>5-[(5-phospho-1-deoxy-D-ribulos-1-ylimino)methylamino]-1-(5-phospho-beta-D-ribosyl)imidazole-4-carboxamide + L-glutamine = D-erythro-1-(imidazol-4-yl)glycerol 3-phosphate + 5-amino-1-(5-phospho-beta-D-ribosyl)imidazole-4-carboxamide + L-glutamate + H(+)</text>
        <dbReference type="Rhea" id="RHEA:24793"/>
        <dbReference type="ChEBI" id="CHEBI:15378"/>
        <dbReference type="ChEBI" id="CHEBI:29985"/>
        <dbReference type="ChEBI" id="CHEBI:58278"/>
        <dbReference type="ChEBI" id="CHEBI:58359"/>
        <dbReference type="ChEBI" id="CHEBI:58475"/>
        <dbReference type="ChEBI" id="CHEBI:58525"/>
        <dbReference type="EC" id="4.3.2.10"/>
    </reaction>
</comment>
<evidence type="ECO:0000313" key="17">
    <source>
        <dbReference type="EMBL" id="AKV81631.1"/>
    </source>
</evidence>
<reference evidence="21 22" key="2">
    <citation type="journal article" date="2015" name="Genome Announc.">
        <title>Complete Genome Sequences of Evolved Arsenate-Resistant Metallosphaera sedula Strains.</title>
        <authorList>
            <person name="Ai C."/>
            <person name="McCarthy S."/>
            <person name="Schackwitz W."/>
            <person name="Martin J."/>
            <person name="Lipzen A."/>
            <person name="Blum P."/>
        </authorList>
    </citation>
    <scope>NUCLEOTIDE SEQUENCE [LARGE SCALE GENOMIC DNA]</scope>
    <source>
        <strain evidence="16 22">ARS120-1</strain>
        <strain evidence="17 21">ARS120-2</strain>
        <strain evidence="14 24">ARS50-1</strain>
        <strain evidence="15 23">ARS50-2</strain>
    </source>
</reference>
<comment type="pathway">
    <text evidence="2 11">Amino-acid biosynthesis; L-histidine biosynthesis; L-histidine from 5-phospho-alpha-D-ribose 1-diphosphate: step 5/9.</text>
</comment>
<comment type="subunit">
    <text evidence="4 11">Heterodimer of HisH and HisF.</text>
</comment>
<protein>
    <recommendedName>
        <fullName evidence="11">Imidazole glycerol phosphate synthase subunit HisF</fullName>
        <ecNumber evidence="11">4.3.2.10</ecNumber>
    </recommendedName>
    <alternativeName>
        <fullName evidence="11">IGP synthase cyclase subunit</fullName>
    </alternativeName>
    <alternativeName>
        <fullName evidence="11">IGP synthase subunit HisF</fullName>
    </alternativeName>
    <alternativeName>
        <fullName evidence="11">ImGP synthase subunit HisF</fullName>
        <shortName evidence="11">IGPS subunit HisF</shortName>
    </alternativeName>
</protein>
<dbReference type="GO" id="GO:0000105">
    <property type="term" value="P:L-histidine biosynthetic process"/>
    <property type="evidence" value="ECO:0007669"/>
    <property type="project" value="UniProtKB-UniRule"/>
</dbReference>
<dbReference type="EMBL" id="CP012175">
    <property type="protein sequence ID" value="AKV81631.1"/>
    <property type="molecule type" value="Genomic_DNA"/>
</dbReference>
<comment type="function">
    <text evidence="9 11">IGPS catalyzes the conversion of PRFAR and glutamine to IGP, AICAR and glutamate. The HisF subunit catalyzes the cyclization activity that produces IGP and AICAR from PRFAR using the ammonia provided by the HisH subunit.</text>
</comment>
<evidence type="ECO:0000256" key="8">
    <source>
        <dbReference type="ARBA" id="ARBA00023239"/>
    </source>
</evidence>
<dbReference type="SUPFAM" id="SSF51366">
    <property type="entry name" value="Ribulose-phoshate binding barrel"/>
    <property type="match status" value="1"/>
</dbReference>
<evidence type="ECO:0000313" key="19">
    <source>
        <dbReference type="Proteomes" id="UP000029084"/>
    </source>
</evidence>
<dbReference type="RefSeq" id="WP_012021873.1">
    <property type="nucleotide sequence ID" value="NZ_AP019770.1"/>
</dbReference>
<dbReference type="GO" id="GO:0005737">
    <property type="term" value="C:cytoplasm"/>
    <property type="evidence" value="ECO:0007669"/>
    <property type="project" value="UniProtKB-SubCell"/>
</dbReference>
<dbReference type="Proteomes" id="UP000061362">
    <property type="component" value="Chromosome"/>
</dbReference>
<dbReference type="EMBL" id="CP012176">
    <property type="protein sequence ID" value="AKV83863.1"/>
    <property type="molecule type" value="Genomic_DNA"/>
</dbReference>
<keyword evidence="8 11" id="KW-0456">Lyase</keyword>
<reference evidence="18 20" key="3">
    <citation type="submission" date="2015-07" db="EMBL/GenBank/DDBJ databases">
        <title>Physiological, transcriptional responses and genome re-sequencing of acid resistant extremely thermoacidophilic Metallosphaera sedula SARC-M1.</title>
        <authorList>
            <person name="Ai C."/>
            <person name="McCarthy S."/>
            <person name="Eckrich V."/>
            <person name="Rudrappa D."/>
            <person name="Qiu G."/>
            <person name="Blum P."/>
        </authorList>
    </citation>
    <scope>NUCLEOTIDE SEQUENCE [LARGE SCALE GENOMIC DNA]</scope>
    <source>
        <strain evidence="18 20">SARC-M1</strain>
    </source>
</reference>
<proteinExistence type="inferred from homology"/>
<dbReference type="GO" id="GO:0016829">
    <property type="term" value="F:lyase activity"/>
    <property type="evidence" value="ECO:0007669"/>
    <property type="project" value="UniProtKB-KW"/>
</dbReference>
<evidence type="ECO:0000313" key="24">
    <source>
        <dbReference type="Proteomes" id="UP000068832"/>
    </source>
</evidence>
<dbReference type="EMBL" id="CP012173">
    <property type="protein sequence ID" value="AKV77136.1"/>
    <property type="molecule type" value="Genomic_DNA"/>
</dbReference>
<gene>
    <name evidence="11" type="primary">hisF</name>
    <name evidence="13" type="ORF">HA72_1946</name>
    <name evidence="14" type="ORF">MsedA_1996</name>
    <name evidence="15" type="ORF">MsedB_1998</name>
    <name evidence="16" type="ORF">MsedC_1996</name>
    <name evidence="17" type="ORF">MsedD_1997</name>
    <name evidence="18" type="ORF">MsedE_1997</name>
</gene>
<dbReference type="InterPro" id="IPR013785">
    <property type="entry name" value="Aldolase_TIM"/>
</dbReference>
<evidence type="ECO:0000313" key="23">
    <source>
        <dbReference type="Proteomes" id="UP000062475"/>
    </source>
</evidence>
<evidence type="ECO:0000313" key="13">
    <source>
        <dbReference type="EMBL" id="AIM28070.1"/>
    </source>
</evidence>
<dbReference type="InterPro" id="IPR011060">
    <property type="entry name" value="RibuloseP-bd_barrel"/>
</dbReference>
<dbReference type="Proteomes" id="UP000062398">
    <property type="component" value="Chromosome"/>
</dbReference>
<name>A0A088E9U5_9CREN</name>
<evidence type="ECO:0000313" key="20">
    <source>
        <dbReference type="Proteomes" id="UP000056255"/>
    </source>
</evidence>
<dbReference type="FunFam" id="3.20.20.70:FF:000006">
    <property type="entry name" value="Imidazole glycerol phosphate synthase subunit HisF"/>
    <property type="match status" value="1"/>
</dbReference>
<dbReference type="EMBL" id="CP012174">
    <property type="protein sequence ID" value="AKV79386.1"/>
    <property type="molecule type" value="Genomic_DNA"/>
</dbReference>
<dbReference type="HAMAP" id="MF_01013">
    <property type="entry name" value="HisF"/>
    <property type="match status" value="1"/>
</dbReference>
<evidence type="ECO:0000256" key="10">
    <source>
        <dbReference type="ARBA" id="ARBA00047838"/>
    </source>
</evidence>
<feature type="active site" evidence="11">
    <location>
        <position position="130"/>
    </location>
</feature>
<sequence length="251" mass="26810">MTTRRIIACLDVKDGKVVKGVRFLDLKLKGDPAELASRYEEEGADEIVFLDISATVEGRKTLLEKVRETASVLSIPLTVGGGVRTVEDVSNLLSNGADKVSLNTVAAENPSVVSMASREFGAQAVVVAIDAKRVGNGWRVFVRSGTKDTGLDAVDWAKRVEEMGAGEILLTSIDRDGTRDGYDLELTKAVVRATKVPVIASGGAGKPDHFLSVFRQAGADAALAAGIFHDGVIRIRELKDYLKDAGIEVRT</sequence>
<dbReference type="Pfam" id="PF00977">
    <property type="entry name" value="His_biosynth"/>
    <property type="match status" value="1"/>
</dbReference>
<dbReference type="AlphaFoldDB" id="A0A088E9U5"/>
<dbReference type="PATRIC" id="fig|43687.5.peg.2105"/>
<keyword evidence="5 11" id="KW-0963">Cytoplasm</keyword>
<dbReference type="SMR" id="A0A088E9U5"/>